<reference evidence="2" key="1">
    <citation type="journal article" date="2023" name="Plant J.">
        <title>Genome sequences and population genomics provide insights into the demographic history, inbreeding, and mutation load of two 'living fossil' tree species of Dipteronia.</title>
        <authorList>
            <person name="Feng Y."/>
            <person name="Comes H.P."/>
            <person name="Chen J."/>
            <person name="Zhu S."/>
            <person name="Lu R."/>
            <person name="Zhang X."/>
            <person name="Li P."/>
            <person name="Qiu J."/>
            <person name="Olsen K.M."/>
            <person name="Qiu Y."/>
        </authorList>
    </citation>
    <scope>NUCLEOTIDE SEQUENCE</scope>
    <source>
        <strain evidence="2">NBL</strain>
    </source>
</reference>
<evidence type="ECO:0000256" key="1">
    <source>
        <dbReference type="SAM" id="Phobius"/>
    </source>
</evidence>
<dbReference type="AlphaFoldDB" id="A0AAE0A8C0"/>
<feature type="transmembrane region" description="Helical" evidence="1">
    <location>
        <begin position="28"/>
        <end position="45"/>
    </location>
</feature>
<organism evidence="2 3">
    <name type="scientific">Dipteronia sinensis</name>
    <dbReference type="NCBI Taxonomy" id="43782"/>
    <lineage>
        <taxon>Eukaryota</taxon>
        <taxon>Viridiplantae</taxon>
        <taxon>Streptophyta</taxon>
        <taxon>Embryophyta</taxon>
        <taxon>Tracheophyta</taxon>
        <taxon>Spermatophyta</taxon>
        <taxon>Magnoliopsida</taxon>
        <taxon>eudicotyledons</taxon>
        <taxon>Gunneridae</taxon>
        <taxon>Pentapetalae</taxon>
        <taxon>rosids</taxon>
        <taxon>malvids</taxon>
        <taxon>Sapindales</taxon>
        <taxon>Sapindaceae</taxon>
        <taxon>Hippocastanoideae</taxon>
        <taxon>Acereae</taxon>
        <taxon>Dipteronia</taxon>
    </lineage>
</organism>
<keyword evidence="1" id="KW-0472">Membrane</keyword>
<evidence type="ECO:0000313" key="2">
    <source>
        <dbReference type="EMBL" id="KAK3205937.1"/>
    </source>
</evidence>
<accession>A0AAE0A8C0</accession>
<dbReference type="Proteomes" id="UP001281410">
    <property type="component" value="Unassembled WGS sequence"/>
</dbReference>
<proteinExistence type="predicted"/>
<keyword evidence="1" id="KW-0812">Transmembrane</keyword>
<name>A0AAE0A8C0_9ROSI</name>
<keyword evidence="1" id="KW-1133">Transmembrane helix</keyword>
<sequence>MNSTIFFKLFLGGNPNCHYAMFIEGRNTRLNFFLSITFGFIFIIANNLFKVYFLFLFFILSLGYIQTATALLTDPITAAKFSECLNKIKWKWKKMDKLGLCKPKIASYWSS</sequence>
<gene>
    <name evidence="2" type="ORF">Dsin_019983</name>
</gene>
<comment type="caution">
    <text evidence="2">The sequence shown here is derived from an EMBL/GenBank/DDBJ whole genome shotgun (WGS) entry which is preliminary data.</text>
</comment>
<feature type="transmembrane region" description="Helical" evidence="1">
    <location>
        <begin position="51"/>
        <end position="72"/>
    </location>
</feature>
<keyword evidence="3" id="KW-1185">Reference proteome</keyword>
<protein>
    <submittedName>
        <fullName evidence="2">Uncharacterized protein</fullName>
    </submittedName>
</protein>
<evidence type="ECO:0000313" key="3">
    <source>
        <dbReference type="Proteomes" id="UP001281410"/>
    </source>
</evidence>
<dbReference type="EMBL" id="JANJYJ010000006">
    <property type="protein sequence ID" value="KAK3205937.1"/>
    <property type="molecule type" value="Genomic_DNA"/>
</dbReference>